<dbReference type="AlphaFoldDB" id="A0A0R2CKX1"/>
<sequence length="199" mass="22711">MTYVLGLTGGIASGKSTVSFFLKNQGAVIIDGDVVAREVVKKNSLGLKQIIEKFGEEFITNTGELNRRRLGDLVFNDKDSLKKLTSITGPLIHKRVRKLIEDEKNRKSRLIVLDIPLLFEGNYQQYCDDVMCVCVPEKIQIKRLMKRDHFSEQQARNRILSQMESVKRCALADILIDNSKQVEETLNQVLKWLEIMDLG</sequence>
<evidence type="ECO:0000256" key="8">
    <source>
        <dbReference type="HAMAP-Rule" id="MF_00376"/>
    </source>
</evidence>
<dbReference type="STRING" id="1423729.FC80_GL000601"/>
<name>A0A0R2CKX1_9LACO</name>
<dbReference type="OrthoDB" id="9812943at2"/>
<dbReference type="Pfam" id="PF01121">
    <property type="entry name" value="CoaE"/>
    <property type="match status" value="1"/>
</dbReference>
<dbReference type="PANTHER" id="PTHR10695">
    <property type="entry name" value="DEPHOSPHO-COA KINASE-RELATED"/>
    <property type="match status" value="1"/>
</dbReference>
<evidence type="ECO:0000256" key="3">
    <source>
        <dbReference type="ARBA" id="ARBA00022679"/>
    </source>
</evidence>
<keyword evidence="11" id="KW-1185">Reference proteome</keyword>
<dbReference type="GO" id="GO:0015937">
    <property type="term" value="P:coenzyme A biosynthetic process"/>
    <property type="evidence" value="ECO:0007669"/>
    <property type="project" value="UniProtKB-UniRule"/>
</dbReference>
<evidence type="ECO:0000313" key="11">
    <source>
        <dbReference type="Proteomes" id="UP000051131"/>
    </source>
</evidence>
<comment type="catalytic activity">
    <reaction evidence="8">
        <text>3'-dephospho-CoA + ATP = ADP + CoA + H(+)</text>
        <dbReference type="Rhea" id="RHEA:18245"/>
        <dbReference type="ChEBI" id="CHEBI:15378"/>
        <dbReference type="ChEBI" id="CHEBI:30616"/>
        <dbReference type="ChEBI" id="CHEBI:57287"/>
        <dbReference type="ChEBI" id="CHEBI:57328"/>
        <dbReference type="ChEBI" id="CHEBI:456216"/>
        <dbReference type="EC" id="2.7.1.24"/>
    </reaction>
</comment>
<keyword evidence="6 8" id="KW-0067">ATP-binding</keyword>
<gene>
    <name evidence="8" type="primary">coaE</name>
    <name evidence="10" type="ORF">FC80_GL000601</name>
</gene>
<dbReference type="SUPFAM" id="SSF52540">
    <property type="entry name" value="P-loop containing nucleoside triphosphate hydrolases"/>
    <property type="match status" value="1"/>
</dbReference>
<keyword evidence="2 8" id="KW-0963">Cytoplasm</keyword>
<dbReference type="InterPro" id="IPR027417">
    <property type="entry name" value="P-loop_NTPase"/>
</dbReference>
<protein>
    <recommendedName>
        <fullName evidence="8 9">Dephospho-CoA kinase</fullName>
        <ecNumber evidence="8 9">2.7.1.24</ecNumber>
    </recommendedName>
    <alternativeName>
        <fullName evidence="8">Dephosphocoenzyme A kinase</fullName>
    </alternativeName>
</protein>
<evidence type="ECO:0000256" key="1">
    <source>
        <dbReference type="ARBA" id="ARBA00009018"/>
    </source>
</evidence>
<keyword evidence="4 8" id="KW-0547">Nucleotide-binding</keyword>
<evidence type="ECO:0000256" key="4">
    <source>
        <dbReference type="ARBA" id="ARBA00022741"/>
    </source>
</evidence>
<dbReference type="GO" id="GO:0004140">
    <property type="term" value="F:dephospho-CoA kinase activity"/>
    <property type="evidence" value="ECO:0007669"/>
    <property type="project" value="UniProtKB-UniRule"/>
</dbReference>
<comment type="subcellular location">
    <subcellularLocation>
        <location evidence="8">Cytoplasm</location>
    </subcellularLocation>
</comment>
<dbReference type="PROSITE" id="PS51219">
    <property type="entry name" value="DPCK"/>
    <property type="match status" value="1"/>
</dbReference>
<evidence type="ECO:0000256" key="7">
    <source>
        <dbReference type="ARBA" id="ARBA00022993"/>
    </source>
</evidence>
<comment type="similarity">
    <text evidence="1 8">Belongs to the CoaE family.</text>
</comment>
<organism evidence="10 11">
    <name type="scientific">Liquorilactobacillus cacaonum DSM 21116</name>
    <dbReference type="NCBI Taxonomy" id="1423729"/>
    <lineage>
        <taxon>Bacteria</taxon>
        <taxon>Bacillati</taxon>
        <taxon>Bacillota</taxon>
        <taxon>Bacilli</taxon>
        <taxon>Lactobacillales</taxon>
        <taxon>Lactobacillaceae</taxon>
        <taxon>Liquorilactobacillus</taxon>
    </lineage>
</organism>
<dbReference type="EMBL" id="AYZE01000014">
    <property type="protein sequence ID" value="KRM90612.1"/>
    <property type="molecule type" value="Genomic_DNA"/>
</dbReference>
<evidence type="ECO:0000313" key="10">
    <source>
        <dbReference type="EMBL" id="KRM90612.1"/>
    </source>
</evidence>
<keyword evidence="7 8" id="KW-0173">Coenzyme A biosynthesis</keyword>
<reference evidence="10 11" key="1">
    <citation type="journal article" date="2015" name="Genome Announc.">
        <title>Expanding the biotechnology potential of lactobacilli through comparative genomics of 213 strains and associated genera.</title>
        <authorList>
            <person name="Sun Z."/>
            <person name="Harris H.M."/>
            <person name="McCann A."/>
            <person name="Guo C."/>
            <person name="Argimon S."/>
            <person name="Zhang W."/>
            <person name="Yang X."/>
            <person name="Jeffery I.B."/>
            <person name="Cooney J.C."/>
            <person name="Kagawa T.F."/>
            <person name="Liu W."/>
            <person name="Song Y."/>
            <person name="Salvetti E."/>
            <person name="Wrobel A."/>
            <person name="Rasinkangas P."/>
            <person name="Parkhill J."/>
            <person name="Rea M.C."/>
            <person name="O'Sullivan O."/>
            <person name="Ritari J."/>
            <person name="Douillard F.P."/>
            <person name="Paul Ross R."/>
            <person name="Yang R."/>
            <person name="Briner A.E."/>
            <person name="Felis G.E."/>
            <person name="de Vos W.M."/>
            <person name="Barrangou R."/>
            <person name="Klaenhammer T.R."/>
            <person name="Caufield P.W."/>
            <person name="Cui Y."/>
            <person name="Zhang H."/>
            <person name="O'Toole P.W."/>
        </authorList>
    </citation>
    <scope>NUCLEOTIDE SEQUENCE [LARGE SCALE GENOMIC DNA]</scope>
    <source>
        <strain evidence="10 11">DSM 21116</strain>
    </source>
</reference>
<dbReference type="EC" id="2.7.1.24" evidence="8 9"/>
<dbReference type="PANTHER" id="PTHR10695:SF46">
    <property type="entry name" value="BIFUNCTIONAL COENZYME A SYNTHASE-RELATED"/>
    <property type="match status" value="1"/>
</dbReference>
<evidence type="ECO:0000256" key="9">
    <source>
        <dbReference type="NCBIfam" id="TIGR00152"/>
    </source>
</evidence>
<proteinExistence type="inferred from homology"/>
<dbReference type="NCBIfam" id="TIGR00152">
    <property type="entry name" value="dephospho-CoA kinase"/>
    <property type="match status" value="1"/>
</dbReference>
<dbReference type="HAMAP" id="MF_00376">
    <property type="entry name" value="Dephospho_CoA_kinase"/>
    <property type="match status" value="1"/>
</dbReference>
<dbReference type="GO" id="GO:0005524">
    <property type="term" value="F:ATP binding"/>
    <property type="evidence" value="ECO:0007669"/>
    <property type="project" value="UniProtKB-UniRule"/>
</dbReference>
<evidence type="ECO:0000256" key="6">
    <source>
        <dbReference type="ARBA" id="ARBA00022840"/>
    </source>
</evidence>
<comment type="pathway">
    <text evidence="8">Cofactor biosynthesis; coenzyme A biosynthesis; CoA from (R)-pantothenate: step 5/5.</text>
</comment>
<keyword evidence="5 8" id="KW-0418">Kinase</keyword>
<evidence type="ECO:0000256" key="2">
    <source>
        <dbReference type="ARBA" id="ARBA00022490"/>
    </source>
</evidence>
<dbReference type="Gene3D" id="3.40.50.300">
    <property type="entry name" value="P-loop containing nucleotide triphosphate hydrolases"/>
    <property type="match status" value="1"/>
</dbReference>
<accession>A0A0R2CKX1</accession>
<comment type="caution">
    <text evidence="10">The sequence shown here is derived from an EMBL/GenBank/DDBJ whole genome shotgun (WGS) entry which is preliminary data.</text>
</comment>
<dbReference type="CDD" id="cd02022">
    <property type="entry name" value="DPCK"/>
    <property type="match status" value="1"/>
</dbReference>
<dbReference type="Proteomes" id="UP000051131">
    <property type="component" value="Unassembled WGS sequence"/>
</dbReference>
<dbReference type="UniPathway" id="UPA00241">
    <property type="reaction ID" value="UER00356"/>
</dbReference>
<dbReference type="InterPro" id="IPR001977">
    <property type="entry name" value="Depp_CoAkinase"/>
</dbReference>
<dbReference type="RefSeq" id="WP_057828846.1">
    <property type="nucleotide sequence ID" value="NZ_AYZE01000014.1"/>
</dbReference>
<dbReference type="GO" id="GO:0005737">
    <property type="term" value="C:cytoplasm"/>
    <property type="evidence" value="ECO:0007669"/>
    <property type="project" value="UniProtKB-SubCell"/>
</dbReference>
<keyword evidence="3 8" id="KW-0808">Transferase</keyword>
<comment type="function">
    <text evidence="8">Catalyzes the phosphorylation of the 3'-hydroxyl group of dephosphocoenzyme A to form coenzyme A.</text>
</comment>
<feature type="binding site" evidence="8">
    <location>
        <begin position="12"/>
        <end position="17"/>
    </location>
    <ligand>
        <name>ATP</name>
        <dbReference type="ChEBI" id="CHEBI:30616"/>
    </ligand>
</feature>
<dbReference type="FunFam" id="3.40.50.300:FF:000991">
    <property type="entry name" value="Dephospho-CoA kinase"/>
    <property type="match status" value="1"/>
</dbReference>
<evidence type="ECO:0000256" key="5">
    <source>
        <dbReference type="ARBA" id="ARBA00022777"/>
    </source>
</evidence>
<dbReference type="PATRIC" id="fig|1423729.3.peg.607"/>